<dbReference type="Proteomes" id="UP000789595">
    <property type="component" value="Unassembled WGS sequence"/>
</dbReference>
<reference evidence="2" key="1">
    <citation type="submission" date="2021-11" db="EMBL/GenBank/DDBJ databases">
        <authorList>
            <consortium name="Genoscope - CEA"/>
            <person name="William W."/>
        </authorList>
    </citation>
    <scope>NUCLEOTIDE SEQUENCE</scope>
</reference>
<organism evidence="2 3">
    <name type="scientific">Pelagomonas calceolata</name>
    <dbReference type="NCBI Taxonomy" id="35677"/>
    <lineage>
        <taxon>Eukaryota</taxon>
        <taxon>Sar</taxon>
        <taxon>Stramenopiles</taxon>
        <taxon>Ochrophyta</taxon>
        <taxon>Pelagophyceae</taxon>
        <taxon>Pelagomonadales</taxon>
        <taxon>Pelagomonadaceae</taxon>
        <taxon>Pelagomonas</taxon>
    </lineage>
</organism>
<proteinExistence type="predicted"/>
<feature type="region of interest" description="Disordered" evidence="1">
    <location>
        <begin position="172"/>
        <end position="209"/>
    </location>
</feature>
<gene>
    <name evidence="2" type="ORF">PECAL_1P23810</name>
</gene>
<keyword evidence="3" id="KW-1185">Reference proteome</keyword>
<evidence type="ECO:0000256" key="1">
    <source>
        <dbReference type="SAM" id="MobiDB-lite"/>
    </source>
</evidence>
<dbReference type="EMBL" id="CAKKNE010000001">
    <property type="protein sequence ID" value="CAH0365918.1"/>
    <property type="molecule type" value="Genomic_DNA"/>
</dbReference>
<accession>A0A8J2S5W1</accession>
<evidence type="ECO:0000313" key="3">
    <source>
        <dbReference type="Proteomes" id="UP000789595"/>
    </source>
</evidence>
<protein>
    <submittedName>
        <fullName evidence="2">Uncharacterized protein</fullName>
    </submittedName>
</protein>
<feature type="compositionally biased region" description="Low complexity" evidence="1">
    <location>
        <begin position="172"/>
        <end position="185"/>
    </location>
</feature>
<comment type="caution">
    <text evidence="2">The sequence shown here is derived from an EMBL/GenBank/DDBJ whole genome shotgun (WGS) entry which is preliminary data.</text>
</comment>
<dbReference type="AlphaFoldDB" id="A0A8J2S5W1"/>
<evidence type="ECO:0000313" key="2">
    <source>
        <dbReference type="EMBL" id="CAH0365918.1"/>
    </source>
</evidence>
<name>A0A8J2S5W1_9STRA</name>
<feature type="non-terminal residue" evidence="2">
    <location>
        <position position="1"/>
    </location>
</feature>
<sequence length="209" mass="23248">LTRKLKRVRHLEPREVLEVQRVEHVLRVRVDLHKVLVDGRDLGDEVHASFALLLLELERDAADRAARDALHEVRHEARDFVAHALRRDDGDLVTNPLVRVEVDAEPRVVLLDDDARRLLDRLRADAHLCIWVVALLPMYIDLRGRRVTFMPRGGSVCLSLFLFPSPMLPGAPAAGAAPASGPPSARTTTSRAGGGQRLPPASRESSSRR</sequence>